<accession>A0AAV1T9H7</accession>
<dbReference type="AlphaFoldDB" id="A0AAV1T9H7"/>
<name>A0AAV1T9H7_9STRA</name>
<dbReference type="Proteomes" id="UP001162060">
    <property type="component" value="Unassembled WGS sequence"/>
</dbReference>
<evidence type="ECO:0000313" key="2">
    <source>
        <dbReference type="Proteomes" id="UP001162060"/>
    </source>
</evidence>
<evidence type="ECO:0000313" key="1">
    <source>
        <dbReference type="EMBL" id="CAK7910366.1"/>
    </source>
</evidence>
<comment type="caution">
    <text evidence="1">The sequence shown here is derived from an EMBL/GenBank/DDBJ whole genome shotgun (WGS) entry which is preliminary data.</text>
</comment>
<sequence length="186" mass="21115">MRLSEELPHRYRRIDYRYLYRSNGTPDRLMIKSVNPSLVLYESVTCYEELQLRQMDVALKCIAEAVRRTRGCVVSRSIEARVVPGMGTGIVARERIPKDTLVFQAGRDIWYPFSAEYALETAQQQAPGFLKRWEELLVSNSALHKGGAFVPKALVLGVHLLVNFPFAKNLETMLLTMANIDAAPLE</sequence>
<reference evidence="1" key="1">
    <citation type="submission" date="2024-01" db="EMBL/GenBank/DDBJ databases">
        <authorList>
            <person name="Webb A."/>
        </authorList>
    </citation>
    <scope>NUCLEOTIDE SEQUENCE</scope>
    <source>
        <strain evidence="1">Pm1</strain>
    </source>
</reference>
<proteinExistence type="predicted"/>
<dbReference type="EMBL" id="CAKLBY020000035">
    <property type="protein sequence ID" value="CAK7910366.1"/>
    <property type="molecule type" value="Genomic_DNA"/>
</dbReference>
<gene>
    <name evidence="1" type="ORF">PM001_LOCUS4126</name>
</gene>
<organism evidence="1 2">
    <name type="scientific">Peronospora matthiolae</name>
    <dbReference type="NCBI Taxonomy" id="2874970"/>
    <lineage>
        <taxon>Eukaryota</taxon>
        <taxon>Sar</taxon>
        <taxon>Stramenopiles</taxon>
        <taxon>Oomycota</taxon>
        <taxon>Peronosporomycetes</taxon>
        <taxon>Peronosporales</taxon>
        <taxon>Peronosporaceae</taxon>
        <taxon>Peronospora</taxon>
    </lineage>
</organism>
<protein>
    <submittedName>
        <fullName evidence="1">Uncharacterized protein</fullName>
    </submittedName>
</protein>